<protein>
    <submittedName>
        <fullName evidence="1">Uncharacterized protein</fullName>
    </submittedName>
</protein>
<evidence type="ECO:0000313" key="2">
    <source>
        <dbReference type="Proteomes" id="UP000024635"/>
    </source>
</evidence>
<name>A0A016TF78_9BILA</name>
<accession>A0A016TF78</accession>
<dbReference type="AlphaFoldDB" id="A0A016TF78"/>
<gene>
    <name evidence="1" type="primary">Acey_s0108.g16</name>
    <name evidence="1" type="ORF">Y032_0108g16</name>
</gene>
<proteinExistence type="predicted"/>
<sequence length="89" mass="9788">MCEAVDLIDRTRQDSLADVAAVAGSQHTHGPLLPSEVFFFHVLGSVSTMFDSCVMVDFLLKDPLERSDLMALRFTGFYAVANNELHAAQ</sequence>
<reference evidence="2" key="1">
    <citation type="journal article" date="2015" name="Nat. Genet.">
        <title>The genome and transcriptome of the zoonotic hookworm Ancylostoma ceylanicum identify infection-specific gene families.</title>
        <authorList>
            <person name="Schwarz E.M."/>
            <person name="Hu Y."/>
            <person name="Antoshechkin I."/>
            <person name="Miller M.M."/>
            <person name="Sternberg P.W."/>
            <person name="Aroian R.V."/>
        </authorList>
    </citation>
    <scope>NUCLEOTIDE SEQUENCE</scope>
    <source>
        <strain evidence="2">HY135</strain>
    </source>
</reference>
<organism evidence="1 2">
    <name type="scientific">Ancylostoma ceylanicum</name>
    <dbReference type="NCBI Taxonomy" id="53326"/>
    <lineage>
        <taxon>Eukaryota</taxon>
        <taxon>Metazoa</taxon>
        <taxon>Ecdysozoa</taxon>
        <taxon>Nematoda</taxon>
        <taxon>Chromadorea</taxon>
        <taxon>Rhabditida</taxon>
        <taxon>Rhabditina</taxon>
        <taxon>Rhabditomorpha</taxon>
        <taxon>Strongyloidea</taxon>
        <taxon>Ancylostomatidae</taxon>
        <taxon>Ancylostomatinae</taxon>
        <taxon>Ancylostoma</taxon>
    </lineage>
</organism>
<dbReference type="EMBL" id="JARK01001444">
    <property type="protein sequence ID" value="EYC01273.1"/>
    <property type="molecule type" value="Genomic_DNA"/>
</dbReference>
<keyword evidence="2" id="KW-1185">Reference proteome</keyword>
<comment type="caution">
    <text evidence="1">The sequence shown here is derived from an EMBL/GenBank/DDBJ whole genome shotgun (WGS) entry which is preliminary data.</text>
</comment>
<evidence type="ECO:0000313" key="1">
    <source>
        <dbReference type="EMBL" id="EYC01273.1"/>
    </source>
</evidence>
<dbReference type="Proteomes" id="UP000024635">
    <property type="component" value="Unassembled WGS sequence"/>
</dbReference>